<evidence type="ECO:0000313" key="2">
    <source>
        <dbReference type="RefSeq" id="XP_022728817.1"/>
    </source>
</evidence>
<gene>
    <name evidence="2" type="primary">LOC111284416</name>
</gene>
<dbReference type="RefSeq" id="XP_022728817.1">
    <property type="nucleotide sequence ID" value="XM_022873082.1"/>
</dbReference>
<evidence type="ECO:0000313" key="1">
    <source>
        <dbReference type="Proteomes" id="UP000515121"/>
    </source>
</evidence>
<name>A0A6P5XLQ6_DURZI</name>
<reference evidence="2" key="1">
    <citation type="submission" date="2025-08" db="UniProtKB">
        <authorList>
            <consortium name="RefSeq"/>
        </authorList>
    </citation>
    <scope>IDENTIFICATION</scope>
    <source>
        <tissue evidence="2">Fruit stalk</tissue>
    </source>
</reference>
<organism evidence="1 2">
    <name type="scientific">Durio zibethinus</name>
    <name type="common">Durian</name>
    <dbReference type="NCBI Taxonomy" id="66656"/>
    <lineage>
        <taxon>Eukaryota</taxon>
        <taxon>Viridiplantae</taxon>
        <taxon>Streptophyta</taxon>
        <taxon>Embryophyta</taxon>
        <taxon>Tracheophyta</taxon>
        <taxon>Spermatophyta</taxon>
        <taxon>Magnoliopsida</taxon>
        <taxon>eudicotyledons</taxon>
        <taxon>Gunneridae</taxon>
        <taxon>Pentapetalae</taxon>
        <taxon>rosids</taxon>
        <taxon>malvids</taxon>
        <taxon>Malvales</taxon>
        <taxon>Malvaceae</taxon>
        <taxon>Helicteroideae</taxon>
        <taxon>Durio</taxon>
    </lineage>
</organism>
<proteinExistence type="predicted"/>
<dbReference type="GeneID" id="111284416"/>
<sequence length="113" mass="13126">MDEDKLCYLFRSSVPFEGKSNIIYRAIYSAPRELKKAVGEHDGNSGLVFLVSTLKTKISAATKKVYFSFVCIQSMPSSEKRFLMLNYKTKSRTEEGEYERKQHWWTAEEQPIT</sequence>
<dbReference type="Proteomes" id="UP000515121">
    <property type="component" value="Unplaced"/>
</dbReference>
<keyword evidence="1" id="KW-1185">Reference proteome</keyword>
<dbReference type="AlphaFoldDB" id="A0A6P5XLQ6"/>
<dbReference type="KEGG" id="dzi:111284416"/>
<accession>A0A6P5XLQ6</accession>
<protein>
    <submittedName>
        <fullName evidence="2">Uncharacterized protein LOC111284416</fullName>
    </submittedName>
</protein>